<dbReference type="GO" id="GO:0030170">
    <property type="term" value="F:pyridoxal phosphate binding"/>
    <property type="evidence" value="ECO:0007669"/>
    <property type="project" value="InterPro"/>
</dbReference>
<organism evidence="3">
    <name type="scientific">freshwater metagenome</name>
    <dbReference type="NCBI Taxonomy" id="449393"/>
    <lineage>
        <taxon>unclassified sequences</taxon>
        <taxon>metagenomes</taxon>
        <taxon>ecological metagenomes</taxon>
    </lineage>
</organism>
<feature type="domain" description="Alanine racemase N-terminal" evidence="2">
    <location>
        <begin position="31"/>
        <end position="227"/>
    </location>
</feature>
<gene>
    <name evidence="3" type="ORF">UFOPK2237_00766</name>
</gene>
<protein>
    <submittedName>
        <fullName evidence="3">Unannotated protein</fullName>
    </submittedName>
</protein>
<sequence length="232" mass="25020">MDRMQELQANLQDVEREISQACVTANRNRDDVTLIAVTKTWPATDVDLVAQLGVTDVGENRDQEAKPKHDEVAAKNLTWHAIGQLQTNKAKSVAAWADVVHSVDRIDLVTALTKAVTTREVPLGVLIQANLDPAPTENRGGALRSELMILAEMISNSEGLRLQGVMGVAPLAGDDDMAFARLQDFASQIQSSFPEANWISAGMSGDFATALKYGATHLRIGSSILGNRAFQG</sequence>
<dbReference type="InterPro" id="IPR001608">
    <property type="entry name" value="Ala_racemase_N"/>
</dbReference>
<dbReference type="InterPro" id="IPR029066">
    <property type="entry name" value="PLP-binding_barrel"/>
</dbReference>
<accession>A0A6J6L569</accession>
<dbReference type="EMBL" id="CAEZWI010000089">
    <property type="protein sequence ID" value="CAB4655589.1"/>
    <property type="molecule type" value="Genomic_DNA"/>
</dbReference>
<dbReference type="HAMAP" id="MF_02087">
    <property type="entry name" value="PLP_homeostasis"/>
    <property type="match status" value="1"/>
</dbReference>
<dbReference type="NCBIfam" id="TIGR00044">
    <property type="entry name" value="YggS family pyridoxal phosphate-dependent enzyme"/>
    <property type="match status" value="1"/>
</dbReference>
<dbReference type="AlphaFoldDB" id="A0A6J6L569"/>
<dbReference type="Pfam" id="PF01168">
    <property type="entry name" value="Ala_racemase_N"/>
    <property type="match status" value="1"/>
</dbReference>
<dbReference type="PIRSF" id="PIRSF004848">
    <property type="entry name" value="YBL036c_PLPDEIII"/>
    <property type="match status" value="1"/>
</dbReference>
<proteinExistence type="inferred from homology"/>
<dbReference type="PANTHER" id="PTHR10146:SF14">
    <property type="entry name" value="PYRIDOXAL PHOSPHATE HOMEOSTASIS PROTEIN"/>
    <property type="match status" value="1"/>
</dbReference>
<dbReference type="PANTHER" id="PTHR10146">
    <property type="entry name" value="PROLINE SYNTHETASE CO-TRANSCRIBED BACTERIAL HOMOLOG PROTEIN"/>
    <property type="match status" value="1"/>
</dbReference>
<evidence type="ECO:0000313" key="3">
    <source>
        <dbReference type="EMBL" id="CAB4655589.1"/>
    </source>
</evidence>
<dbReference type="CDD" id="cd00635">
    <property type="entry name" value="PLPDE_III_YBL036c_like"/>
    <property type="match status" value="1"/>
</dbReference>
<dbReference type="SUPFAM" id="SSF51419">
    <property type="entry name" value="PLP-binding barrel"/>
    <property type="match status" value="1"/>
</dbReference>
<evidence type="ECO:0000256" key="1">
    <source>
        <dbReference type="ARBA" id="ARBA00022898"/>
    </source>
</evidence>
<keyword evidence="1" id="KW-0663">Pyridoxal phosphate</keyword>
<reference evidence="3" key="1">
    <citation type="submission" date="2020-05" db="EMBL/GenBank/DDBJ databases">
        <authorList>
            <person name="Chiriac C."/>
            <person name="Salcher M."/>
            <person name="Ghai R."/>
            <person name="Kavagutti S V."/>
        </authorList>
    </citation>
    <scope>NUCLEOTIDE SEQUENCE</scope>
</reference>
<dbReference type="Gene3D" id="3.20.20.10">
    <property type="entry name" value="Alanine racemase"/>
    <property type="match status" value="1"/>
</dbReference>
<name>A0A6J6L569_9ZZZZ</name>
<evidence type="ECO:0000259" key="2">
    <source>
        <dbReference type="Pfam" id="PF01168"/>
    </source>
</evidence>
<dbReference type="InterPro" id="IPR011078">
    <property type="entry name" value="PyrdxlP_homeostasis"/>
</dbReference>